<evidence type="ECO:0000313" key="3">
    <source>
        <dbReference type="Proteomes" id="UP001362999"/>
    </source>
</evidence>
<proteinExistence type="predicted"/>
<reference evidence="2 3" key="1">
    <citation type="journal article" date="2024" name="J Genomics">
        <title>Draft genome sequencing and assembly of Favolaschia claudopus CIRM-BRFM 2984 isolated from oak limbs.</title>
        <authorList>
            <person name="Navarro D."/>
            <person name="Drula E."/>
            <person name="Chaduli D."/>
            <person name="Cazenave R."/>
            <person name="Ahrendt S."/>
            <person name="Wang J."/>
            <person name="Lipzen A."/>
            <person name="Daum C."/>
            <person name="Barry K."/>
            <person name="Grigoriev I.V."/>
            <person name="Favel A."/>
            <person name="Rosso M.N."/>
            <person name="Martin F."/>
        </authorList>
    </citation>
    <scope>NUCLEOTIDE SEQUENCE [LARGE SCALE GENOMIC DNA]</scope>
    <source>
        <strain evidence="2 3">CIRM-BRFM 2984</strain>
    </source>
</reference>
<dbReference type="EMBL" id="JAWWNJ010000023">
    <property type="protein sequence ID" value="KAK7033472.1"/>
    <property type="molecule type" value="Genomic_DNA"/>
</dbReference>
<sequence length="441" mass="47716">MPPWLQPSVYFDFYTETMPVLPELKERRDPDGWGFPPQTPTAARSLPLAAEAHCVVLTLAARAHCVVLSLAAKGHCVVPALAAWPAARPDAETLPAAFNSLCISPSTPKLWHFCLRPDAETWPRHIQLSVYFNYNTQTIAVSAQAEPMPVCIGRTRAYTIKVKSLPNAASDNQLESKQVLSVSNKHEPLCTILNLNSPRSERPEVNLGSSQRTDGLERVLLGRDFFTSNGSIRVNSVALNSNQGRLGLRYGSKVRYPTDFVSLSFRLPDPPFHPAVASASRRDRARAHTHRPSPSLPALPGIFPSANDSSRRGGSSGAIGELIRSFAVKNKRISSVRRNDGIDVDGVVLLPRRAAAAWCGDLAYFRASRRGQRENDGPDVVGLDDVEEAATSVAVWRGCGDSEGRGVNFGLRKAGGRGGGGMSRHDDVGALAAIERSRSSG</sequence>
<feature type="region of interest" description="Disordered" evidence="1">
    <location>
        <begin position="285"/>
        <end position="316"/>
    </location>
</feature>
<gene>
    <name evidence="2" type="ORF">R3P38DRAFT_3352587</name>
</gene>
<dbReference type="AlphaFoldDB" id="A0AAW0C336"/>
<protein>
    <submittedName>
        <fullName evidence="2">Uncharacterized protein</fullName>
    </submittedName>
</protein>
<evidence type="ECO:0000313" key="2">
    <source>
        <dbReference type="EMBL" id="KAK7033472.1"/>
    </source>
</evidence>
<organism evidence="2 3">
    <name type="scientific">Favolaschia claudopus</name>
    <dbReference type="NCBI Taxonomy" id="2862362"/>
    <lineage>
        <taxon>Eukaryota</taxon>
        <taxon>Fungi</taxon>
        <taxon>Dikarya</taxon>
        <taxon>Basidiomycota</taxon>
        <taxon>Agaricomycotina</taxon>
        <taxon>Agaricomycetes</taxon>
        <taxon>Agaricomycetidae</taxon>
        <taxon>Agaricales</taxon>
        <taxon>Marasmiineae</taxon>
        <taxon>Mycenaceae</taxon>
        <taxon>Favolaschia</taxon>
    </lineage>
</organism>
<evidence type="ECO:0000256" key="1">
    <source>
        <dbReference type="SAM" id="MobiDB-lite"/>
    </source>
</evidence>
<dbReference type="Proteomes" id="UP001362999">
    <property type="component" value="Unassembled WGS sequence"/>
</dbReference>
<name>A0AAW0C336_9AGAR</name>
<keyword evidence="3" id="KW-1185">Reference proteome</keyword>
<accession>A0AAW0C336</accession>
<comment type="caution">
    <text evidence="2">The sequence shown here is derived from an EMBL/GenBank/DDBJ whole genome shotgun (WGS) entry which is preliminary data.</text>
</comment>